<evidence type="ECO:0000313" key="1">
    <source>
        <dbReference type="EMBL" id="MEA5359576.1"/>
    </source>
</evidence>
<protein>
    <submittedName>
        <fullName evidence="1">Uncharacterized protein</fullName>
    </submittedName>
</protein>
<evidence type="ECO:0000313" key="2">
    <source>
        <dbReference type="Proteomes" id="UP001304298"/>
    </source>
</evidence>
<dbReference type="RefSeq" id="WP_323324774.1">
    <property type="nucleotide sequence ID" value="NZ_JAYFSI010000001.1"/>
</dbReference>
<proteinExistence type="predicted"/>
<dbReference type="Proteomes" id="UP001304298">
    <property type="component" value="Unassembled WGS sequence"/>
</dbReference>
<comment type="caution">
    <text evidence="1">The sequence shown here is derived from an EMBL/GenBank/DDBJ whole genome shotgun (WGS) entry which is preliminary data.</text>
</comment>
<keyword evidence="2" id="KW-1185">Reference proteome</keyword>
<reference evidence="1 2" key="1">
    <citation type="submission" date="2023-12" db="EMBL/GenBank/DDBJ databases">
        <title>Amycolatopsis sp. V23-08.</title>
        <authorList>
            <person name="Somphong A."/>
        </authorList>
    </citation>
    <scope>NUCLEOTIDE SEQUENCE [LARGE SCALE GENOMIC DNA]</scope>
    <source>
        <strain evidence="1 2">V23-08</strain>
    </source>
</reference>
<dbReference type="EMBL" id="JAYFSI010000001">
    <property type="protein sequence ID" value="MEA5359576.1"/>
    <property type="molecule type" value="Genomic_DNA"/>
</dbReference>
<organism evidence="1 2">
    <name type="scientific">Amycolatopsis heterodermiae</name>
    <dbReference type="NCBI Taxonomy" id="3110235"/>
    <lineage>
        <taxon>Bacteria</taxon>
        <taxon>Bacillati</taxon>
        <taxon>Actinomycetota</taxon>
        <taxon>Actinomycetes</taxon>
        <taxon>Pseudonocardiales</taxon>
        <taxon>Pseudonocardiaceae</taxon>
        <taxon>Amycolatopsis</taxon>
    </lineage>
</organism>
<sequence length="46" mass="5385">MKIISHRELDEDFAAIAELLPLPHHRRLTTEDLVPPTPPAFRPRMR</sequence>
<name>A0ABU5R0A2_9PSEU</name>
<accession>A0ABU5R0A2</accession>
<gene>
    <name evidence="1" type="ORF">VA596_08520</name>
</gene>